<dbReference type="InterPro" id="IPR043502">
    <property type="entry name" value="DNA/RNA_pol_sf"/>
</dbReference>
<feature type="domain" description="Integrase catalytic" evidence="2">
    <location>
        <begin position="111"/>
        <end position="284"/>
    </location>
</feature>
<feature type="compositionally biased region" description="Basic and acidic residues" evidence="1">
    <location>
        <begin position="642"/>
        <end position="654"/>
    </location>
</feature>
<dbReference type="Proteomes" id="UP001235939">
    <property type="component" value="Chromosome 05"/>
</dbReference>
<dbReference type="PANTHER" id="PTHR46114">
    <property type="entry name" value="APPLE DOMAIN-CONTAINING PROTEIN"/>
    <property type="match status" value="1"/>
</dbReference>
<gene>
    <name evidence="3" type="ORF">LAZ67_5002148</name>
</gene>
<dbReference type="SUPFAM" id="SSF53098">
    <property type="entry name" value="Ribonuclease H-like"/>
    <property type="match status" value="1"/>
</dbReference>
<name>A0ABY6KGW5_9ARAC</name>
<dbReference type="InterPro" id="IPR001584">
    <property type="entry name" value="Integrase_cat-core"/>
</dbReference>
<dbReference type="EMBL" id="CP092867">
    <property type="protein sequence ID" value="UYV67823.1"/>
    <property type="molecule type" value="Genomic_DNA"/>
</dbReference>
<dbReference type="InterPro" id="IPR036397">
    <property type="entry name" value="RNaseH_sf"/>
</dbReference>
<feature type="compositionally biased region" description="Basic and acidic residues" evidence="1">
    <location>
        <begin position="683"/>
        <end position="695"/>
    </location>
</feature>
<evidence type="ECO:0000313" key="3">
    <source>
        <dbReference type="EMBL" id="UYV67823.1"/>
    </source>
</evidence>
<proteinExistence type="predicted"/>
<organism evidence="3 4">
    <name type="scientific">Cordylochernes scorpioides</name>
    <dbReference type="NCBI Taxonomy" id="51811"/>
    <lineage>
        <taxon>Eukaryota</taxon>
        <taxon>Metazoa</taxon>
        <taxon>Ecdysozoa</taxon>
        <taxon>Arthropoda</taxon>
        <taxon>Chelicerata</taxon>
        <taxon>Arachnida</taxon>
        <taxon>Pseudoscorpiones</taxon>
        <taxon>Cheliferoidea</taxon>
        <taxon>Chernetidae</taxon>
        <taxon>Cordylochernes</taxon>
    </lineage>
</organism>
<protein>
    <recommendedName>
        <fullName evidence="2">Integrase catalytic domain-containing protein</fullName>
    </recommendedName>
</protein>
<dbReference type="PANTHER" id="PTHR46114:SF2">
    <property type="entry name" value="CULLIN N-TERMINAL DOMAIN-CONTAINING PROTEIN"/>
    <property type="match status" value="1"/>
</dbReference>
<reference evidence="3 4" key="1">
    <citation type="submission" date="2022-01" db="EMBL/GenBank/DDBJ databases">
        <title>A chromosomal length assembly of Cordylochernes scorpioides.</title>
        <authorList>
            <person name="Zeh D."/>
            <person name="Zeh J."/>
        </authorList>
    </citation>
    <scope>NUCLEOTIDE SEQUENCE [LARGE SCALE GENOMIC DNA]</scope>
    <source>
        <strain evidence="3">IN4F17</strain>
        <tissue evidence="3">Whole Body</tissue>
    </source>
</reference>
<evidence type="ECO:0000259" key="2">
    <source>
        <dbReference type="PROSITE" id="PS50994"/>
    </source>
</evidence>
<dbReference type="Gene3D" id="3.30.420.10">
    <property type="entry name" value="Ribonuclease H-like superfamily/Ribonuclease H"/>
    <property type="match status" value="1"/>
</dbReference>
<keyword evidence="4" id="KW-1185">Reference proteome</keyword>
<accession>A0ABY6KGW5</accession>
<feature type="region of interest" description="Disordered" evidence="1">
    <location>
        <begin position="641"/>
        <end position="698"/>
    </location>
</feature>
<dbReference type="Gene3D" id="3.10.10.10">
    <property type="entry name" value="HIV Type 1 Reverse Transcriptase, subunit A, domain 1"/>
    <property type="match status" value="1"/>
</dbReference>
<dbReference type="PROSITE" id="PS50994">
    <property type="entry name" value="INTEGRASE"/>
    <property type="match status" value="1"/>
</dbReference>
<dbReference type="InterPro" id="IPR012337">
    <property type="entry name" value="RNaseH-like_sf"/>
</dbReference>
<evidence type="ECO:0000256" key="1">
    <source>
        <dbReference type="SAM" id="MobiDB-lite"/>
    </source>
</evidence>
<dbReference type="SUPFAM" id="SSF56672">
    <property type="entry name" value="DNA/RNA polymerases"/>
    <property type="match status" value="1"/>
</dbReference>
<sequence>MIDILEEYRKSILEVITDNQVILSIIFIQEVSQFTQKTLKFSLGESTTFSLKMDDSLRPCGDYRRINAVTLPDRYQNPRLDDFYHILKALDLPKNDRRARAGHLPPSWTRLRHIPAATVMYNTGTHSVTDRTLPNLNELTCSLNQHNLYTSWMEVVPLSDMKSETVARAFCETWIVRFGVPHTVISDKGKQFTSQLLKDLTTLCGIKPCHSMADHPQCNGKIEKLHKTIKTAIRANNNIKWTETLPTVLLGLHSAIHKENNHSFSQMVCGKTSRLPGLFFKDSKHHMDSEEFVQQLQKQMELLKPLNEKHHSKTKVCVYKYLKTCSHVFIRTDRVKKPLEPPYEEPFPVLDRTNKYLTLKMKGSNVTISIDRLQLAYLLADLTRTRSRRIIKKGWDLRTCWNDGPRRRQTCKRGLEIGDDHRCVAQQIGGSQGETNRHSRASICDKASIGVLPNLLNLSRISEAKIKEGIFVGPQIRELQQDGNFQNSLNEVEAAAWNSFRNVCKNFLGSVKVENYRDIVNDLLLSYKALGCNMSLKIHFLHSHLDFFPDNLGAVSDEHGERFHQAISSMEKRYQGKWSPAMLADDCWALKRDLPQAKDPSHTWTGKGALSQTPLSHKVTPSLTYKSSPYSGLTAQYSSIGSEKERRWRNKPDQSNETSKQSLPKIFTEETPPQRTSAYPLTDRQRREQADRANDSPDIPAKVTSFYKIYMERLPRQQDDHQRLSLLTELSSKLITGETLPRRRSSPYPRFAPGPKYLIACVNLTIAYSSTTNPVQPPPIFS</sequence>
<evidence type="ECO:0000313" key="4">
    <source>
        <dbReference type="Proteomes" id="UP001235939"/>
    </source>
</evidence>